<comment type="caution">
    <text evidence="1">The sequence shown here is derived from an EMBL/GenBank/DDBJ whole genome shotgun (WGS) entry which is preliminary data.</text>
</comment>
<proteinExistence type="predicted"/>
<name>A0ACB9Q5B6_BAUVA</name>
<organism evidence="1 2">
    <name type="scientific">Bauhinia variegata</name>
    <name type="common">Purple orchid tree</name>
    <name type="synonym">Phanera variegata</name>
    <dbReference type="NCBI Taxonomy" id="167791"/>
    <lineage>
        <taxon>Eukaryota</taxon>
        <taxon>Viridiplantae</taxon>
        <taxon>Streptophyta</taxon>
        <taxon>Embryophyta</taxon>
        <taxon>Tracheophyta</taxon>
        <taxon>Spermatophyta</taxon>
        <taxon>Magnoliopsida</taxon>
        <taxon>eudicotyledons</taxon>
        <taxon>Gunneridae</taxon>
        <taxon>Pentapetalae</taxon>
        <taxon>rosids</taxon>
        <taxon>fabids</taxon>
        <taxon>Fabales</taxon>
        <taxon>Fabaceae</taxon>
        <taxon>Cercidoideae</taxon>
        <taxon>Cercideae</taxon>
        <taxon>Bauhiniinae</taxon>
        <taxon>Bauhinia</taxon>
    </lineage>
</organism>
<protein>
    <submittedName>
        <fullName evidence="1">Uncharacterized protein</fullName>
    </submittedName>
</protein>
<keyword evidence="2" id="KW-1185">Reference proteome</keyword>
<evidence type="ECO:0000313" key="2">
    <source>
        <dbReference type="Proteomes" id="UP000828941"/>
    </source>
</evidence>
<accession>A0ACB9Q5B6</accession>
<dbReference type="EMBL" id="CM039426">
    <property type="protein sequence ID" value="KAI4356170.1"/>
    <property type="molecule type" value="Genomic_DNA"/>
</dbReference>
<dbReference type="Proteomes" id="UP000828941">
    <property type="component" value="Chromosome 1"/>
</dbReference>
<reference evidence="1 2" key="1">
    <citation type="journal article" date="2022" name="DNA Res.">
        <title>Chromosomal-level genome assembly of the orchid tree Bauhinia variegata (Leguminosae; Cercidoideae) supports the allotetraploid origin hypothesis of Bauhinia.</title>
        <authorList>
            <person name="Zhong Y."/>
            <person name="Chen Y."/>
            <person name="Zheng D."/>
            <person name="Pang J."/>
            <person name="Liu Y."/>
            <person name="Luo S."/>
            <person name="Meng S."/>
            <person name="Qian L."/>
            <person name="Wei D."/>
            <person name="Dai S."/>
            <person name="Zhou R."/>
        </authorList>
    </citation>
    <scope>NUCLEOTIDE SEQUENCE [LARGE SCALE GENOMIC DNA]</scope>
    <source>
        <strain evidence="1">BV-YZ2020</strain>
    </source>
</reference>
<evidence type="ECO:0000313" key="1">
    <source>
        <dbReference type="EMBL" id="KAI4356170.1"/>
    </source>
</evidence>
<sequence length="139" mass="15806">MSAFVQSLILQDNPWLLHVFSLAILPIFLILVFKWYSNSTDTTVSPPSHPKFPIIGNLHQLGLNPHRTLKKLAQRYGSLFLIHLGSMPVLVVSSAEDAKEVMKTHDLVLANRPQRKMFDILLYGSKDVATSQYGEYWSR</sequence>
<gene>
    <name evidence="1" type="ORF">L6164_000213</name>
</gene>